<gene>
    <name evidence="1" type="ORF">HMPREF0493_1555</name>
</gene>
<evidence type="ECO:0000313" key="1">
    <source>
        <dbReference type="EMBL" id="EFG54790.1"/>
    </source>
</evidence>
<dbReference type="AlphaFoldDB" id="D4YVJ4"/>
<dbReference type="SUPFAM" id="SSF109797">
    <property type="entry name" value="Bacteriocin immunity protein-like"/>
    <property type="match status" value="1"/>
</dbReference>
<comment type="caution">
    <text evidence="1">The sequence shown here is derived from an EMBL/GenBank/DDBJ whole genome shotgun (WGS) entry which is preliminary data.</text>
</comment>
<dbReference type="Proteomes" id="UP000004069">
    <property type="component" value="Unassembled WGS sequence"/>
</dbReference>
<accession>D4YVJ4</accession>
<reference evidence="1 2" key="1">
    <citation type="submission" date="2010-04" db="EMBL/GenBank/DDBJ databases">
        <authorList>
            <person name="Muzny D."/>
            <person name="Qin X."/>
            <person name="Deng J."/>
            <person name="Jiang H."/>
            <person name="Liu Y."/>
            <person name="Qu J."/>
            <person name="Song X.-Z."/>
            <person name="Zhang L."/>
            <person name="Thornton R."/>
            <person name="Coyle M."/>
            <person name="Francisco L."/>
            <person name="Jackson L."/>
            <person name="Javaid M."/>
            <person name="Korchina V."/>
            <person name="Kovar C."/>
            <person name="Mata R."/>
            <person name="Mathew T."/>
            <person name="Ngo R."/>
            <person name="Nguyen L."/>
            <person name="Nguyen N."/>
            <person name="Okwuonu G."/>
            <person name="Ongeri F."/>
            <person name="Pham C."/>
            <person name="Simmons D."/>
            <person name="Wilczek-Boney K."/>
            <person name="Hale W."/>
            <person name="Jakkamsetti A."/>
            <person name="Pham P."/>
            <person name="Ruth R."/>
            <person name="San Lucas F."/>
            <person name="Warren J."/>
            <person name="Zhang J."/>
            <person name="Zhao Z."/>
            <person name="Zhou C."/>
            <person name="Zhu D."/>
            <person name="Lee S."/>
            <person name="Bess C."/>
            <person name="Blankenburg K."/>
            <person name="Forbes L."/>
            <person name="Fu Q."/>
            <person name="Gubbala S."/>
            <person name="Hirani K."/>
            <person name="Jayaseelan J.C."/>
            <person name="Lara F."/>
            <person name="Munidasa M."/>
            <person name="Palculict T."/>
            <person name="Patil S."/>
            <person name="Pu L.-L."/>
            <person name="Saada N."/>
            <person name="Tang L."/>
            <person name="Weissenberger G."/>
            <person name="Zhu Y."/>
            <person name="Hemphill L."/>
            <person name="Shang Y."/>
            <person name="Youmans B."/>
            <person name="Ayvaz T."/>
            <person name="Ross M."/>
            <person name="Santibanez J."/>
            <person name="Aqrawi P."/>
            <person name="Gross S."/>
            <person name="Joshi V."/>
            <person name="Fowler G."/>
            <person name="Nazareth L."/>
            <person name="Reid J."/>
            <person name="Worley K."/>
            <person name="Petrosino J."/>
            <person name="Highlander S."/>
            <person name="Gibbs R."/>
        </authorList>
    </citation>
    <scope>NUCLEOTIDE SEQUENCE [LARGE SCALE GENOMIC DNA]</scope>
    <source>
        <strain evidence="1 2">DSM 11664</strain>
    </source>
</reference>
<evidence type="ECO:0000313" key="2">
    <source>
        <dbReference type="Proteomes" id="UP000004069"/>
    </source>
</evidence>
<name>D4YVJ4_9LACO</name>
<dbReference type="EMBL" id="ADNY01000066">
    <property type="protein sequence ID" value="EFG54790.1"/>
    <property type="molecule type" value="Genomic_DNA"/>
</dbReference>
<organism evidence="1 2">
    <name type="scientific">Lactobacillus amylolyticus DSM 11664</name>
    <dbReference type="NCBI Taxonomy" id="585524"/>
    <lineage>
        <taxon>Bacteria</taxon>
        <taxon>Bacillati</taxon>
        <taxon>Bacillota</taxon>
        <taxon>Bacilli</taxon>
        <taxon>Lactobacillales</taxon>
        <taxon>Lactobacillaceae</taxon>
        <taxon>Lactobacillus</taxon>
    </lineage>
</organism>
<proteinExistence type="predicted"/>
<sequence>MAMKHLPLTSQQQKLMNELNLKTKRVSLSYVYTSPLNDAKQFMPF</sequence>
<keyword evidence="2" id="KW-1185">Reference proteome</keyword>
<protein>
    <submittedName>
        <fullName evidence="1">Uncharacterized protein</fullName>
    </submittedName>
</protein>